<feature type="region of interest" description="Disordered" evidence="1">
    <location>
        <begin position="133"/>
        <end position="152"/>
    </location>
</feature>
<dbReference type="HOGENOM" id="CLU_299564_0_0_1"/>
<dbReference type="OrthoDB" id="298939at2759"/>
<dbReference type="EMBL" id="JH795856">
    <property type="protein sequence ID" value="EJU05523.1"/>
    <property type="molecule type" value="Genomic_DNA"/>
</dbReference>
<feature type="region of interest" description="Disordered" evidence="1">
    <location>
        <begin position="419"/>
        <end position="440"/>
    </location>
</feature>
<feature type="region of interest" description="Disordered" evidence="1">
    <location>
        <begin position="945"/>
        <end position="969"/>
    </location>
</feature>
<dbReference type="STRING" id="1858805.M5GGI0"/>
<dbReference type="InterPro" id="IPR014756">
    <property type="entry name" value="Ig_E-set"/>
</dbReference>
<feature type="compositionally biased region" description="Polar residues" evidence="1">
    <location>
        <begin position="751"/>
        <end position="774"/>
    </location>
</feature>
<dbReference type="SUPFAM" id="SSF81296">
    <property type="entry name" value="E set domains"/>
    <property type="match status" value="1"/>
</dbReference>
<name>M5GGI0_DACPD</name>
<organism evidence="3 4">
    <name type="scientific">Dacryopinax primogenitus (strain DJM 731)</name>
    <name type="common">Brown rot fungus</name>
    <dbReference type="NCBI Taxonomy" id="1858805"/>
    <lineage>
        <taxon>Eukaryota</taxon>
        <taxon>Fungi</taxon>
        <taxon>Dikarya</taxon>
        <taxon>Basidiomycota</taxon>
        <taxon>Agaricomycotina</taxon>
        <taxon>Dacrymycetes</taxon>
        <taxon>Dacrymycetales</taxon>
        <taxon>Dacrymycetaceae</taxon>
        <taxon>Dacryopinax</taxon>
    </lineage>
</organism>
<feature type="region of interest" description="Disordered" evidence="1">
    <location>
        <begin position="743"/>
        <end position="783"/>
    </location>
</feature>
<reference evidence="3 4" key="1">
    <citation type="journal article" date="2012" name="Science">
        <title>The Paleozoic origin of enzymatic lignin decomposition reconstructed from 31 fungal genomes.</title>
        <authorList>
            <person name="Floudas D."/>
            <person name="Binder M."/>
            <person name="Riley R."/>
            <person name="Barry K."/>
            <person name="Blanchette R.A."/>
            <person name="Henrissat B."/>
            <person name="Martinez A.T."/>
            <person name="Otillar R."/>
            <person name="Spatafora J.W."/>
            <person name="Yadav J.S."/>
            <person name="Aerts A."/>
            <person name="Benoit I."/>
            <person name="Boyd A."/>
            <person name="Carlson A."/>
            <person name="Copeland A."/>
            <person name="Coutinho P.M."/>
            <person name="de Vries R.P."/>
            <person name="Ferreira P."/>
            <person name="Findley K."/>
            <person name="Foster B."/>
            <person name="Gaskell J."/>
            <person name="Glotzer D."/>
            <person name="Gorecki P."/>
            <person name="Heitman J."/>
            <person name="Hesse C."/>
            <person name="Hori C."/>
            <person name="Igarashi K."/>
            <person name="Jurgens J.A."/>
            <person name="Kallen N."/>
            <person name="Kersten P."/>
            <person name="Kohler A."/>
            <person name="Kuees U."/>
            <person name="Kumar T.K.A."/>
            <person name="Kuo A."/>
            <person name="LaButti K."/>
            <person name="Larrondo L.F."/>
            <person name="Lindquist E."/>
            <person name="Ling A."/>
            <person name="Lombard V."/>
            <person name="Lucas S."/>
            <person name="Lundell T."/>
            <person name="Martin R."/>
            <person name="McLaughlin D.J."/>
            <person name="Morgenstern I."/>
            <person name="Morin E."/>
            <person name="Murat C."/>
            <person name="Nagy L.G."/>
            <person name="Nolan M."/>
            <person name="Ohm R.A."/>
            <person name="Patyshakuliyeva A."/>
            <person name="Rokas A."/>
            <person name="Ruiz-Duenas F.J."/>
            <person name="Sabat G."/>
            <person name="Salamov A."/>
            <person name="Samejima M."/>
            <person name="Schmutz J."/>
            <person name="Slot J.C."/>
            <person name="St John F."/>
            <person name="Stenlid J."/>
            <person name="Sun H."/>
            <person name="Sun S."/>
            <person name="Syed K."/>
            <person name="Tsang A."/>
            <person name="Wiebenga A."/>
            <person name="Young D."/>
            <person name="Pisabarro A."/>
            <person name="Eastwood D.C."/>
            <person name="Martin F."/>
            <person name="Cullen D."/>
            <person name="Grigoriev I.V."/>
            <person name="Hibbett D.S."/>
        </authorList>
    </citation>
    <scope>NUCLEOTIDE SEQUENCE [LARGE SCALE GENOMIC DNA]</scope>
    <source>
        <strain evidence="3 4">DJM-731 SS1</strain>
    </source>
</reference>
<keyword evidence="4" id="KW-1185">Reference proteome</keyword>
<feature type="region of interest" description="Disordered" evidence="1">
    <location>
        <begin position="1"/>
        <end position="81"/>
    </location>
</feature>
<evidence type="ECO:0000256" key="1">
    <source>
        <dbReference type="SAM" id="MobiDB-lite"/>
    </source>
</evidence>
<dbReference type="SMART" id="SM01017">
    <property type="entry name" value="Arrestin_C"/>
    <property type="match status" value="1"/>
</dbReference>
<feature type="domain" description="Arrestin C-terminal-like" evidence="2">
    <location>
        <begin position="363"/>
        <end position="543"/>
    </location>
</feature>
<feature type="compositionally biased region" description="Low complexity" evidence="1">
    <location>
        <begin position="835"/>
        <end position="844"/>
    </location>
</feature>
<evidence type="ECO:0000259" key="2">
    <source>
        <dbReference type="SMART" id="SM01017"/>
    </source>
</evidence>
<dbReference type="RefSeq" id="XP_040632417.1">
    <property type="nucleotide sequence ID" value="XM_040767863.1"/>
</dbReference>
<dbReference type="InterPro" id="IPR014752">
    <property type="entry name" value="Arrestin-like_C"/>
</dbReference>
<dbReference type="Gene3D" id="2.60.40.640">
    <property type="match status" value="1"/>
</dbReference>
<evidence type="ECO:0000313" key="4">
    <source>
        <dbReference type="Proteomes" id="UP000030653"/>
    </source>
</evidence>
<evidence type="ECO:0000313" key="3">
    <source>
        <dbReference type="EMBL" id="EJU05523.1"/>
    </source>
</evidence>
<accession>M5GGI0</accession>
<feature type="compositionally biased region" description="Low complexity" evidence="1">
    <location>
        <begin position="957"/>
        <end position="969"/>
    </location>
</feature>
<feature type="region of interest" description="Disordered" evidence="1">
    <location>
        <begin position="803"/>
        <end position="865"/>
    </location>
</feature>
<dbReference type="GeneID" id="63682925"/>
<protein>
    <recommendedName>
        <fullName evidence="2">Arrestin C-terminal-like domain-containing protein</fullName>
    </recommendedName>
</protein>
<sequence length="1001" mass="107148">MLSQSRQSRTGRPRSHSQPQVDCLSQGIGLGISLHDPAPPAELKRRPKHVRGGSTLSTSTGARSIGSAREKDGRGSIIPNADSMTNMLQLASPSSSDLRESTVRPRGSNLERQGTLLLQDPRPGELDVLIGKGGSGKLRRRSQTMPSMPNPCGLPPAISDPTLRPTPIAPDTKGVPLEQAKSRAHVTLDLRLETSTVVEGGSLRGLLEVCVHSPGIWVSGGKLRVVGFEELISPSRREVFYQHTCGLAEAAGKYGGLFEQQEEQEDQEGYRKAREGTHRLAFEMRLPIGGGAKGCVRTKLGQVRYIVIGSLKLKYAHSSTGQPTRSIAHFFRPLSLYPLLPPLQNILAPLRVPLSASISRQVGRGELRVTAELEKGVWVAGGKVWARVEMSNGTGRKVRSLELSIIRCVTAFRPSSGIRKDQMVSDPSDPDTDLDTSCTTATSFGQRSTKVVATSLLDSGEKASGKNRASAKGWWVGVDPGSVESVCFSVTLPEDELSVRRGKLLEVAYKLRVSVCSSPGGVAGMVAGGGEAAVDLPIWVVSFISLDPPPGQRVVSSLPPSLPPSGEPTPELLELGLRASLGMGLAQSLAIDLGALGFASEEKYDADMSQAERERATEQKMMDLMRSHAALSVSESEARRAESVLGSEGVRNACWRSSMMENFQEGGERRMRASVILDGEEGPVTGVTGRAENLPEDMLHSVTRPELDVRGRYEVGHVQLPEEYMVIGDLDWHEQVRLSTINSLHRKQRQHPQATSQGREARTPASTKVSSLSPLQDFPSPPALDARQRASLELARSINAVQSGLPARQDSSSSQDSESGASSSSSRMLERKGSSHSTASSIASLPPRKEATSGLGRVRPLPQVPPGISPIASLASSRLSYSAFSPLAPPPRVTSSPRSFSPPMLRKVAPVSMTQHPRSVSPASSTSSALSVREKVAHFEQAEQVRRETATGGATISLSSTMNSSRSLALSPVLGTPGRAELGRGMSFKAPLFKNVSVAEE</sequence>
<dbReference type="AlphaFoldDB" id="M5GGI0"/>
<dbReference type="Proteomes" id="UP000030653">
    <property type="component" value="Unassembled WGS sequence"/>
</dbReference>
<feature type="compositionally biased region" description="Low complexity" evidence="1">
    <location>
        <begin position="809"/>
        <end position="827"/>
    </location>
</feature>
<dbReference type="InterPro" id="IPR011022">
    <property type="entry name" value="Arrestin_C-like"/>
</dbReference>
<proteinExistence type="predicted"/>
<gene>
    <name evidence="3" type="ORF">DACRYDRAFT_104007</name>
</gene>